<comment type="catalytic activity">
    <reaction evidence="16">
        <text>L-threonyl-[protein] + ATP = O-phospho-L-threonyl-[protein] + ADP + H(+)</text>
        <dbReference type="Rhea" id="RHEA:46608"/>
        <dbReference type="Rhea" id="RHEA-COMP:11060"/>
        <dbReference type="Rhea" id="RHEA-COMP:11605"/>
        <dbReference type="ChEBI" id="CHEBI:15378"/>
        <dbReference type="ChEBI" id="CHEBI:30013"/>
        <dbReference type="ChEBI" id="CHEBI:30616"/>
        <dbReference type="ChEBI" id="CHEBI:61977"/>
        <dbReference type="ChEBI" id="CHEBI:456216"/>
        <dbReference type="EC" id="2.7.11.1"/>
    </reaction>
</comment>
<feature type="compositionally biased region" description="Polar residues" evidence="18">
    <location>
        <begin position="600"/>
        <end position="613"/>
    </location>
</feature>
<evidence type="ECO:0000256" key="18">
    <source>
        <dbReference type="SAM" id="MobiDB-lite"/>
    </source>
</evidence>
<evidence type="ECO:0000313" key="21">
    <source>
        <dbReference type="EMBL" id="CAK9140686.1"/>
    </source>
</evidence>
<dbReference type="PANTHER" id="PTHR48006:SF34">
    <property type="entry name" value="OS08G0203700 PROTEIN"/>
    <property type="match status" value="1"/>
</dbReference>
<dbReference type="GO" id="GO:0005524">
    <property type="term" value="F:ATP binding"/>
    <property type="evidence" value="ECO:0007669"/>
    <property type="project" value="UniProtKB-KW"/>
</dbReference>
<keyword evidence="12 19" id="KW-1133">Transmembrane helix</keyword>
<dbReference type="PROSITE" id="PS00108">
    <property type="entry name" value="PROTEIN_KINASE_ST"/>
    <property type="match status" value="1"/>
</dbReference>
<evidence type="ECO:0000256" key="5">
    <source>
        <dbReference type="ARBA" id="ARBA00022679"/>
    </source>
</evidence>
<keyword evidence="6 19" id="KW-0812">Transmembrane</keyword>
<evidence type="ECO:0000256" key="7">
    <source>
        <dbReference type="ARBA" id="ARBA00022729"/>
    </source>
</evidence>
<evidence type="ECO:0000256" key="1">
    <source>
        <dbReference type="ARBA" id="ARBA00004479"/>
    </source>
</evidence>
<dbReference type="FunFam" id="3.30.200.20:FF:000140">
    <property type="entry name" value="Leucine-rich repeat receptor-like protein kinase"/>
    <property type="match status" value="1"/>
</dbReference>
<keyword evidence="9" id="KW-0547">Nucleotide-binding</keyword>
<dbReference type="GO" id="GO:0004674">
    <property type="term" value="F:protein serine/threonine kinase activity"/>
    <property type="evidence" value="ECO:0007669"/>
    <property type="project" value="UniProtKB-KW"/>
</dbReference>
<dbReference type="InterPro" id="IPR051824">
    <property type="entry name" value="LRR_Rcpt-Like_S/T_Kinase"/>
</dbReference>
<comment type="subcellular location">
    <subcellularLocation>
        <location evidence="1">Membrane</location>
        <topology evidence="1">Single-pass type I membrane protein</topology>
    </subcellularLocation>
</comment>
<evidence type="ECO:0000256" key="6">
    <source>
        <dbReference type="ARBA" id="ARBA00022692"/>
    </source>
</evidence>
<dbReference type="FunFam" id="2.60.120.430:FF:000002">
    <property type="entry name" value="Leucine-rich repeat receptor-like protein kinase"/>
    <property type="match status" value="1"/>
</dbReference>
<dbReference type="Gene3D" id="2.60.120.430">
    <property type="entry name" value="Galactose-binding lectin"/>
    <property type="match status" value="1"/>
</dbReference>
<keyword evidence="3" id="KW-0723">Serine/threonine-protein kinase</keyword>
<dbReference type="AlphaFoldDB" id="A0ABC8R6Q5"/>
<evidence type="ECO:0000256" key="3">
    <source>
        <dbReference type="ARBA" id="ARBA00022527"/>
    </source>
</evidence>
<keyword evidence="15" id="KW-0325">Glycoprotein</keyword>
<dbReference type="Proteomes" id="UP001642360">
    <property type="component" value="Unassembled WGS sequence"/>
</dbReference>
<evidence type="ECO:0000256" key="9">
    <source>
        <dbReference type="ARBA" id="ARBA00022741"/>
    </source>
</evidence>
<evidence type="ECO:0000256" key="14">
    <source>
        <dbReference type="ARBA" id="ARBA00023170"/>
    </source>
</evidence>
<protein>
    <recommendedName>
        <fullName evidence="2">non-specific serine/threonine protein kinase</fullName>
        <ecNumber evidence="2">2.7.11.1</ecNumber>
    </recommendedName>
</protein>
<reference evidence="21 22" key="1">
    <citation type="submission" date="2024-02" db="EMBL/GenBank/DDBJ databases">
        <authorList>
            <person name="Vignale AGUSTIN F."/>
            <person name="Sosa J E."/>
            <person name="Modenutti C."/>
        </authorList>
    </citation>
    <scope>NUCLEOTIDE SEQUENCE [LARGE SCALE GENOMIC DNA]</scope>
</reference>
<dbReference type="InterPro" id="IPR000719">
    <property type="entry name" value="Prot_kinase_dom"/>
</dbReference>
<evidence type="ECO:0000256" key="13">
    <source>
        <dbReference type="ARBA" id="ARBA00023136"/>
    </source>
</evidence>
<gene>
    <name evidence="21" type="ORF">ILEXP_LOCUS8194</name>
</gene>
<dbReference type="InterPro" id="IPR011009">
    <property type="entry name" value="Kinase-like_dom_sf"/>
</dbReference>
<feature type="domain" description="Protein kinase" evidence="20">
    <location>
        <begin position="283"/>
        <end position="540"/>
    </location>
</feature>
<dbReference type="Gene3D" id="3.30.200.20">
    <property type="entry name" value="Phosphorylase Kinase, domain 1"/>
    <property type="match status" value="1"/>
</dbReference>
<sequence>MTAGFIFMFKDANFAIKCGGPARRSAEGILYEAENSTSLGPASYFMVSTEKWAVSNVGIFSDRSNPIYTENTLAQIRSTSTPELFQTSRMSPASLRYYGLGLENGNYTVSLLFAETIFSDRSTRTWKSLGRRVFDIYIQGTLQLKDFDISKEAGGVEIAVQKNFNATVTQNYLEIHLFWAGKGTCCIPVQGDYGPLISALSVASNFTPSVSGLPPTTQSRKNRTGLIVGVAVPVGVISIILLLSILYWKKKGSHVEDEEDLLGIGPRPNTYTYAELRTATGDFSPSNKLGEGGFGPVYKGTLNDGRIVAVKQLSVGSHQGKSQFIAEIATISAVQHRNLVKLYGCCIEGSRRLLVYEYLEHKSLDQALFGNDNLHLDWPTRFSICLGTARGLAYLHEESRPRIVHRDVKASNILLDADLSPKISDFGLAKLYDDKKTHISTRIAGTIGYLAPEYAMRGHLTEKADVFGFGVVCLEILSGRSNSDDSLDSERKYLLEWSWNLHENNQSLDLVDSTLEVFDENEAMRLIGVALLCTQASPMIRPPMSRVIAMLAGDIEVSTTTTKPSYLTDWDFKDITDSFLDGGTPSSAPSKSSSLLLDNKVNNPSDTNTNAVPSPINLTETMLHEIIGEGR</sequence>
<comment type="caution">
    <text evidence="21">The sequence shown here is derived from an EMBL/GenBank/DDBJ whole genome shotgun (WGS) entry which is preliminary data.</text>
</comment>
<dbReference type="Gene3D" id="1.10.510.10">
    <property type="entry name" value="Transferase(Phosphotransferase) domain 1"/>
    <property type="match status" value="1"/>
</dbReference>
<dbReference type="SUPFAM" id="SSF56112">
    <property type="entry name" value="Protein kinase-like (PK-like)"/>
    <property type="match status" value="1"/>
</dbReference>
<evidence type="ECO:0000256" key="10">
    <source>
        <dbReference type="ARBA" id="ARBA00022777"/>
    </source>
</evidence>
<keyword evidence="11" id="KW-0067">ATP-binding</keyword>
<organism evidence="21 22">
    <name type="scientific">Ilex paraguariensis</name>
    <name type="common">yerba mate</name>
    <dbReference type="NCBI Taxonomy" id="185542"/>
    <lineage>
        <taxon>Eukaryota</taxon>
        <taxon>Viridiplantae</taxon>
        <taxon>Streptophyta</taxon>
        <taxon>Embryophyta</taxon>
        <taxon>Tracheophyta</taxon>
        <taxon>Spermatophyta</taxon>
        <taxon>Magnoliopsida</taxon>
        <taxon>eudicotyledons</taxon>
        <taxon>Gunneridae</taxon>
        <taxon>Pentapetalae</taxon>
        <taxon>asterids</taxon>
        <taxon>campanulids</taxon>
        <taxon>Aquifoliales</taxon>
        <taxon>Aquifoliaceae</taxon>
        <taxon>Ilex</taxon>
    </lineage>
</organism>
<feature type="transmembrane region" description="Helical" evidence="19">
    <location>
        <begin position="226"/>
        <end position="248"/>
    </location>
</feature>
<evidence type="ECO:0000256" key="17">
    <source>
        <dbReference type="ARBA" id="ARBA00048679"/>
    </source>
</evidence>
<dbReference type="InterPro" id="IPR021720">
    <property type="entry name" value="Malectin_dom"/>
</dbReference>
<evidence type="ECO:0000256" key="12">
    <source>
        <dbReference type="ARBA" id="ARBA00022989"/>
    </source>
</evidence>
<evidence type="ECO:0000256" key="16">
    <source>
        <dbReference type="ARBA" id="ARBA00047899"/>
    </source>
</evidence>
<keyword evidence="5" id="KW-0808">Transferase</keyword>
<dbReference type="InterPro" id="IPR001245">
    <property type="entry name" value="Ser-Thr/Tyr_kinase_cat_dom"/>
</dbReference>
<evidence type="ECO:0000256" key="11">
    <source>
        <dbReference type="ARBA" id="ARBA00022840"/>
    </source>
</evidence>
<evidence type="ECO:0000256" key="8">
    <source>
        <dbReference type="ARBA" id="ARBA00022737"/>
    </source>
</evidence>
<comment type="catalytic activity">
    <reaction evidence="17">
        <text>L-seryl-[protein] + ATP = O-phospho-L-seryl-[protein] + ADP + H(+)</text>
        <dbReference type="Rhea" id="RHEA:17989"/>
        <dbReference type="Rhea" id="RHEA-COMP:9863"/>
        <dbReference type="Rhea" id="RHEA-COMP:11604"/>
        <dbReference type="ChEBI" id="CHEBI:15378"/>
        <dbReference type="ChEBI" id="CHEBI:29999"/>
        <dbReference type="ChEBI" id="CHEBI:30616"/>
        <dbReference type="ChEBI" id="CHEBI:83421"/>
        <dbReference type="ChEBI" id="CHEBI:456216"/>
        <dbReference type="EC" id="2.7.11.1"/>
    </reaction>
</comment>
<feature type="compositionally biased region" description="Low complexity" evidence="18">
    <location>
        <begin position="585"/>
        <end position="597"/>
    </location>
</feature>
<name>A0ABC8R6Q5_9AQUA</name>
<dbReference type="CDD" id="cd14066">
    <property type="entry name" value="STKc_IRAK"/>
    <property type="match status" value="1"/>
</dbReference>
<evidence type="ECO:0000313" key="22">
    <source>
        <dbReference type="Proteomes" id="UP001642360"/>
    </source>
</evidence>
<keyword evidence="8" id="KW-0677">Repeat</keyword>
<dbReference type="Pfam" id="PF07714">
    <property type="entry name" value="PK_Tyr_Ser-Thr"/>
    <property type="match status" value="1"/>
</dbReference>
<feature type="region of interest" description="Disordered" evidence="18">
    <location>
        <begin position="582"/>
        <end position="613"/>
    </location>
</feature>
<keyword evidence="10" id="KW-0418">Kinase</keyword>
<dbReference type="SMART" id="SM00220">
    <property type="entry name" value="S_TKc"/>
    <property type="match status" value="1"/>
</dbReference>
<dbReference type="EMBL" id="CAUOFW020001061">
    <property type="protein sequence ID" value="CAK9140686.1"/>
    <property type="molecule type" value="Genomic_DNA"/>
</dbReference>
<dbReference type="PANTHER" id="PTHR48006">
    <property type="entry name" value="LEUCINE-RICH REPEAT-CONTAINING PROTEIN DDB_G0281931-RELATED"/>
    <property type="match status" value="1"/>
</dbReference>
<evidence type="ECO:0000256" key="15">
    <source>
        <dbReference type="ARBA" id="ARBA00023180"/>
    </source>
</evidence>
<dbReference type="GO" id="GO:0016020">
    <property type="term" value="C:membrane"/>
    <property type="evidence" value="ECO:0007669"/>
    <property type="project" value="UniProtKB-SubCell"/>
</dbReference>
<dbReference type="Pfam" id="PF11721">
    <property type="entry name" value="Malectin"/>
    <property type="match status" value="1"/>
</dbReference>
<evidence type="ECO:0000256" key="4">
    <source>
        <dbReference type="ARBA" id="ARBA00022553"/>
    </source>
</evidence>
<keyword evidence="14" id="KW-0675">Receptor</keyword>
<proteinExistence type="predicted"/>
<keyword evidence="13 19" id="KW-0472">Membrane</keyword>
<dbReference type="PROSITE" id="PS50011">
    <property type="entry name" value="PROTEIN_KINASE_DOM"/>
    <property type="match status" value="1"/>
</dbReference>
<keyword evidence="4" id="KW-0597">Phosphoprotein</keyword>
<keyword evidence="7" id="KW-0732">Signal</keyword>
<dbReference type="FunFam" id="1.10.510.10:FF:000044">
    <property type="entry name" value="Putative LRR receptor-like serine/threonine-protein kinase"/>
    <property type="match status" value="1"/>
</dbReference>
<keyword evidence="22" id="KW-1185">Reference proteome</keyword>
<accession>A0ABC8R6Q5</accession>
<evidence type="ECO:0000256" key="19">
    <source>
        <dbReference type="SAM" id="Phobius"/>
    </source>
</evidence>
<evidence type="ECO:0000256" key="2">
    <source>
        <dbReference type="ARBA" id="ARBA00012513"/>
    </source>
</evidence>
<dbReference type="InterPro" id="IPR008271">
    <property type="entry name" value="Ser/Thr_kinase_AS"/>
</dbReference>
<evidence type="ECO:0000259" key="20">
    <source>
        <dbReference type="PROSITE" id="PS50011"/>
    </source>
</evidence>
<dbReference type="EC" id="2.7.11.1" evidence="2"/>